<protein>
    <recommendedName>
        <fullName evidence="1">DUF7691 domain-containing protein</fullName>
    </recommendedName>
</protein>
<proteinExistence type="predicted"/>
<dbReference type="EMBL" id="CAKOGP040001324">
    <property type="protein sequence ID" value="CAJ1945051.1"/>
    <property type="molecule type" value="Genomic_DNA"/>
</dbReference>
<gene>
    <name evidence="2" type="ORF">CYCCA115_LOCUS9197</name>
    <name evidence="3" type="ORF">CYCCA115_LOCUS9202</name>
</gene>
<accession>A0AAD2FJD9</accession>
<dbReference type="Pfam" id="PF24740">
    <property type="entry name" value="DUF7691"/>
    <property type="match status" value="1"/>
</dbReference>
<organism evidence="3 4">
    <name type="scientific">Cylindrotheca closterium</name>
    <dbReference type="NCBI Taxonomy" id="2856"/>
    <lineage>
        <taxon>Eukaryota</taxon>
        <taxon>Sar</taxon>
        <taxon>Stramenopiles</taxon>
        <taxon>Ochrophyta</taxon>
        <taxon>Bacillariophyta</taxon>
        <taxon>Bacillariophyceae</taxon>
        <taxon>Bacillariophycidae</taxon>
        <taxon>Bacillariales</taxon>
        <taxon>Bacillariaceae</taxon>
        <taxon>Cylindrotheca</taxon>
    </lineage>
</organism>
<dbReference type="InterPro" id="IPR056108">
    <property type="entry name" value="DUF7691"/>
</dbReference>
<evidence type="ECO:0000313" key="4">
    <source>
        <dbReference type="Proteomes" id="UP001295423"/>
    </source>
</evidence>
<evidence type="ECO:0000313" key="3">
    <source>
        <dbReference type="EMBL" id="CAJ1945056.1"/>
    </source>
</evidence>
<keyword evidence="4" id="KW-1185">Reference proteome</keyword>
<dbReference type="Proteomes" id="UP001295423">
    <property type="component" value="Unassembled WGS sequence"/>
</dbReference>
<evidence type="ECO:0000259" key="1">
    <source>
        <dbReference type="Pfam" id="PF24740"/>
    </source>
</evidence>
<name>A0AAD2FJD9_9STRA</name>
<dbReference type="EMBL" id="CAKOGP040001324">
    <property type="protein sequence ID" value="CAJ1945056.1"/>
    <property type="molecule type" value="Genomic_DNA"/>
</dbReference>
<reference evidence="3" key="1">
    <citation type="submission" date="2023-08" db="EMBL/GenBank/DDBJ databases">
        <authorList>
            <person name="Audoor S."/>
            <person name="Bilcke G."/>
        </authorList>
    </citation>
    <scope>NUCLEOTIDE SEQUENCE</scope>
</reference>
<comment type="caution">
    <text evidence="3">The sequence shown here is derived from an EMBL/GenBank/DDBJ whole genome shotgun (WGS) entry which is preliminary data.</text>
</comment>
<dbReference type="AlphaFoldDB" id="A0AAD2FJD9"/>
<sequence>MGYGVMPYAVKLDALRSMAGSKDAGFMNSVRLRVEDDDEDDAKTAAECNRQLIMGLAEGESYESSCSHKYYYVLECWCDAFGHFLTNWNHSPMRYSWFDTIQEKVKESGFKVTLPGDLIYRYDILKGLPTPADFPCVGTLELAKMPKISSILKNNIAKVKDSNVQDALKEYHGWLEHCIEAKTDLVLCYY</sequence>
<evidence type="ECO:0000313" key="2">
    <source>
        <dbReference type="EMBL" id="CAJ1945051.1"/>
    </source>
</evidence>
<feature type="domain" description="DUF7691" evidence="1">
    <location>
        <begin position="1"/>
        <end position="190"/>
    </location>
</feature>